<dbReference type="GO" id="GO:0015628">
    <property type="term" value="P:protein secretion by the type II secretion system"/>
    <property type="evidence" value="ECO:0007669"/>
    <property type="project" value="TreeGrafter"/>
</dbReference>
<dbReference type="AlphaFoldDB" id="A0A9D2RG46"/>
<dbReference type="GO" id="GO:0006281">
    <property type="term" value="P:DNA repair"/>
    <property type="evidence" value="ECO:0007669"/>
    <property type="project" value="InterPro"/>
</dbReference>
<dbReference type="PANTHER" id="PTHR21180:SF32">
    <property type="entry name" value="ENDONUCLEASE_EXONUCLEASE_PHOSPHATASE FAMILY DOMAIN-CONTAINING PROTEIN 1"/>
    <property type="match status" value="1"/>
</dbReference>
<sequence length="220" mass="23310">MQGIFFEKLKNYFVGMLIITAFLFPAGCAAETEEHGLTEMAAAEEPSDADPGSGAADGDGTDLKEDGAGETEAKNRARICVYVCGAVCEPGIYELEEGARVYEAVELAGGMTEEASEDSVNLAREAEDGGQIYIPTLEEAASQGMVPGAEGASADVPRKVNINTASAEELMTLTGIGEAKAESIMRYREENGGFQSTEELMEISGIKEGVFEKIKDDITI</sequence>
<dbReference type="Pfam" id="PF10531">
    <property type="entry name" value="SLBB"/>
    <property type="match status" value="1"/>
</dbReference>
<dbReference type="SUPFAM" id="SSF47781">
    <property type="entry name" value="RuvA domain 2-like"/>
    <property type="match status" value="1"/>
</dbReference>
<organism evidence="3 4">
    <name type="scientific">Candidatus Mediterraneibacter quadrami</name>
    <dbReference type="NCBI Taxonomy" id="2838684"/>
    <lineage>
        <taxon>Bacteria</taxon>
        <taxon>Bacillati</taxon>
        <taxon>Bacillota</taxon>
        <taxon>Clostridia</taxon>
        <taxon>Lachnospirales</taxon>
        <taxon>Lachnospiraceae</taxon>
        <taxon>Mediterraneibacter</taxon>
    </lineage>
</organism>
<protein>
    <submittedName>
        <fullName evidence="3">Helix-hairpin-helix domain-containing protein</fullName>
    </submittedName>
</protein>
<dbReference type="EMBL" id="DWUU01000015">
    <property type="protein sequence ID" value="HJD41736.1"/>
    <property type="molecule type" value="Genomic_DNA"/>
</dbReference>
<dbReference type="SMART" id="SM00278">
    <property type="entry name" value="HhH1"/>
    <property type="match status" value="2"/>
</dbReference>
<dbReference type="InterPro" id="IPR010994">
    <property type="entry name" value="RuvA_2-like"/>
</dbReference>
<evidence type="ECO:0000313" key="3">
    <source>
        <dbReference type="EMBL" id="HJD41736.1"/>
    </source>
</evidence>
<feature type="compositionally biased region" description="Basic and acidic residues" evidence="1">
    <location>
        <begin position="61"/>
        <end position="70"/>
    </location>
</feature>
<dbReference type="InterPro" id="IPR004509">
    <property type="entry name" value="Competence_ComEA_HhH"/>
</dbReference>
<dbReference type="InterPro" id="IPR003583">
    <property type="entry name" value="Hlx-hairpin-Hlx_DNA-bd_motif"/>
</dbReference>
<evidence type="ECO:0000259" key="2">
    <source>
        <dbReference type="SMART" id="SM00278"/>
    </source>
</evidence>
<evidence type="ECO:0000313" key="4">
    <source>
        <dbReference type="Proteomes" id="UP000823909"/>
    </source>
</evidence>
<dbReference type="Gene3D" id="1.10.150.280">
    <property type="entry name" value="AF1531-like domain"/>
    <property type="match status" value="1"/>
</dbReference>
<comment type="caution">
    <text evidence="3">The sequence shown here is derived from an EMBL/GenBank/DDBJ whole genome shotgun (WGS) entry which is preliminary data.</text>
</comment>
<gene>
    <name evidence="3" type="ORF">H9910_01820</name>
</gene>
<evidence type="ECO:0000256" key="1">
    <source>
        <dbReference type="SAM" id="MobiDB-lite"/>
    </source>
</evidence>
<feature type="compositionally biased region" description="Low complexity" evidence="1">
    <location>
        <begin position="49"/>
        <end position="58"/>
    </location>
</feature>
<dbReference type="InterPro" id="IPR051675">
    <property type="entry name" value="Endo/Exo/Phosphatase_dom_1"/>
</dbReference>
<proteinExistence type="predicted"/>
<dbReference type="Gene3D" id="3.10.560.10">
    <property type="entry name" value="Outer membrane lipoprotein wza domain like"/>
    <property type="match status" value="1"/>
</dbReference>
<reference evidence="3" key="1">
    <citation type="journal article" date="2021" name="PeerJ">
        <title>Extensive microbial diversity within the chicken gut microbiome revealed by metagenomics and culture.</title>
        <authorList>
            <person name="Gilroy R."/>
            <person name="Ravi A."/>
            <person name="Getino M."/>
            <person name="Pursley I."/>
            <person name="Horton D.L."/>
            <person name="Alikhan N.F."/>
            <person name="Baker D."/>
            <person name="Gharbi K."/>
            <person name="Hall N."/>
            <person name="Watson M."/>
            <person name="Adriaenssens E.M."/>
            <person name="Foster-Nyarko E."/>
            <person name="Jarju S."/>
            <person name="Secka A."/>
            <person name="Antonio M."/>
            <person name="Oren A."/>
            <person name="Chaudhuri R.R."/>
            <person name="La Ragione R."/>
            <person name="Hildebrand F."/>
            <person name="Pallen M.J."/>
        </authorList>
    </citation>
    <scope>NUCLEOTIDE SEQUENCE</scope>
    <source>
        <strain evidence="3">ChiBcec15-3976</strain>
    </source>
</reference>
<accession>A0A9D2RG46</accession>
<dbReference type="GO" id="GO:0015627">
    <property type="term" value="C:type II protein secretion system complex"/>
    <property type="evidence" value="ECO:0007669"/>
    <property type="project" value="TreeGrafter"/>
</dbReference>
<dbReference type="NCBIfam" id="TIGR00426">
    <property type="entry name" value="competence protein ComEA helix-hairpin-helix repeat region"/>
    <property type="match status" value="1"/>
</dbReference>
<dbReference type="Pfam" id="PF12836">
    <property type="entry name" value="HHH_3"/>
    <property type="match status" value="1"/>
</dbReference>
<dbReference type="GO" id="GO:0003677">
    <property type="term" value="F:DNA binding"/>
    <property type="evidence" value="ECO:0007669"/>
    <property type="project" value="InterPro"/>
</dbReference>
<feature type="domain" description="Helix-hairpin-helix DNA-binding motif class 1" evidence="2">
    <location>
        <begin position="168"/>
        <end position="187"/>
    </location>
</feature>
<dbReference type="Proteomes" id="UP000823909">
    <property type="component" value="Unassembled WGS sequence"/>
</dbReference>
<dbReference type="InterPro" id="IPR019554">
    <property type="entry name" value="Soluble_ligand-bd"/>
</dbReference>
<reference evidence="3" key="2">
    <citation type="submission" date="2021-04" db="EMBL/GenBank/DDBJ databases">
        <authorList>
            <person name="Gilroy R."/>
        </authorList>
    </citation>
    <scope>NUCLEOTIDE SEQUENCE</scope>
    <source>
        <strain evidence="3">ChiBcec15-3976</strain>
    </source>
</reference>
<dbReference type="PANTHER" id="PTHR21180">
    <property type="entry name" value="ENDONUCLEASE/EXONUCLEASE/PHOSPHATASE FAMILY DOMAIN-CONTAINING PROTEIN 1"/>
    <property type="match status" value="1"/>
</dbReference>
<name>A0A9D2RG46_9FIRM</name>
<feature type="region of interest" description="Disordered" evidence="1">
    <location>
        <begin position="43"/>
        <end position="70"/>
    </location>
</feature>
<feature type="domain" description="Helix-hairpin-helix DNA-binding motif class 1" evidence="2">
    <location>
        <begin position="198"/>
        <end position="217"/>
    </location>
</feature>